<gene>
    <name evidence="6" type="ORF">BJ878DRAFT_532090</name>
</gene>
<dbReference type="AlphaFoldDB" id="A0A9P8CID2"/>
<evidence type="ECO:0000256" key="1">
    <source>
        <dbReference type="ARBA" id="ARBA00004173"/>
    </source>
</evidence>
<dbReference type="GO" id="GO:0005840">
    <property type="term" value="C:ribosome"/>
    <property type="evidence" value="ECO:0007669"/>
    <property type="project" value="UniProtKB-KW"/>
</dbReference>
<dbReference type="EMBL" id="MU253754">
    <property type="protein sequence ID" value="KAG9248188.1"/>
    <property type="molecule type" value="Genomic_DNA"/>
</dbReference>
<keyword evidence="7" id="KW-1185">Reference proteome</keyword>
<dbReference type="Gene3D" id="3.40.30.10">
    <property type="entry name" value="Glutaredoxin"/>
    <property type="match status" value="1"/>
</dbReference>
<dbReference type="SMART" id="SM00916">
    <property type="entry name" value="L51_S25_CI-B8"/>
    <property type="match status" value="1"/>
</dbReference>
<dbReference type="GO" id="GO:1990904">
    <property type="term" value="C:ribonucleoprotein complex"/>
    <property type="evidence" value="ECO:0007669"/>
    <property type="project" value="UniProtKB-KW"/>
</dbReference>
<evidence type="ECO:0000313" key="7">
    <source>
        <dbReference type="Proteomes" id="UP000887226"/>
    </source>
</evidence>
<accession>A0A9P8CID2</accession>
<evidence type="ECO:0000313" key="6">
    <source>
        <dbReference type="EMBL" id="KAG9248188.1"/>
    </source>
</evidence>
<evidence type="ECO:0000259" key="5">
    <source>
        <dbReference type="SMART" id="SM00916"/>
    </source>
</evidence>
<dbReference type="PANTHER" id="PTHR13274:SF2">
    <property type="entry name" value="SMALL RIBOSOMAL SUBUNIT PROTEIN MS25"/>
    <property type="match status" value="1"/>
</dbReference>
<feature type="domain" description="Ribosomal protein/NADH dehydrogenase" evidence="5">
    <location>
        <begin position="40"/>
        <end position="147"/>
    </location>
</feature>
<proteinExistence type="predicted"/>
<organism evidence="6 7">
    <name type="scientific">Calycina marina</name>
    <dbReference type="NCBI Taxonomy" id="1763456"/>
    <lineage>
        <taxon>Eukaryota</taxon>
        <taxon>Fungi</taxon>
        <taxon>Dikarya</taxon>
        <taxon>Ascomycota</taxon>
        <taxon>Pezizomycotina</taxon>
        <taxon>Leotiomycetes</taxon>
        <taxon>Helotiales</taxon>
        <taxon>Pezizellaceae</taxon>
        <taxon>Calycina</taxon>
    </lineage>
</organism>
<dbReference type="PANTHER" id="PTHR13274">
    <property type="entry name" value="MITOCHONDRIAL RIBOSOMAL PROTEIN S25"/>
    <property type="match status" value="1"/>
</dbReference>
<dbReference type="Proteomes" id="UP000887226">
    <property type="component" value="Unassembled WGS sequence"/>
</dbReference>
<dbReference type="SUPFAM" id="SSF52833">
    <property type="entry name" value="Thioredoxin-like"/>
    <property type="match status" value="1"/>
</dbReference>
<comment type="caution">
    <text evidence="6">The sequence shown here is derived from an EMBL/GenBank/DDBJ whole genome shotgun (WGS) entry which is preliminary data.</text>
</comment>
<keyword evidence="3" id="KW-0496">Mitochondrion</keyword>
<reference evidence="6" key="1">
    <citation type="journal article" date="2021" name="IMA Fungus">
        <title>Genomic characterization of three marine fungi, including Emericellopsis atlantica sp. nov. with signatures of a generalist lifestyle and marine biomass degradation.</title>
        <authorList>
            <person name="Hagestad O.C."/>
            <person name="Hou L."/>
            <person name="Andersen J.H."/>
            <person name="Hansen E.H."/>
            <person name="Altermark B."/>
            <person name="Li C."/>
            <person name="Kuhnert E."/>
            <person name="Cox R.J."/>
            <person name="Crous P.W."/>
            <person name="Spatafora J.W."/>
            <person name="Lail K."/>
            <person name="Amirebrahimi M."/>
            <person name="Lipzen A."/>
            <person name="Pangilinan J."/>
            <person name="Andreopoulos W."/>
            <person name="Hayes R.D."/>
            <person name="Ng V."/>
            <person name="Grigoriev I.V."/>
            <person name="Jackson S.A."/>
            <person name="Sutton T.D.S."/>
            <person name="Dobson A.D.W."/>
            <person name="Rama T."/>
        </authorList>
    </citation>
    <scope>NUCLEOTIDE SEQUENCE</scope>
    <source>
        <strain evidence="6">TRa3180A</strain>
    </source>
</reference>
<evidence type="ECO:0000256" key="3">
    <source>
        <dbReference type="ARBA" id="ARBA00023128"/>
    </source>
</evidence>
<dbReference type="GO" id="GO:0005739">
    <property type="term" value="C:mitochondrion"/>
    <property type="evidence" value="ECO:0007669"/>
    <property type="project" value="UniProtKB-SubCell"/>
</dbReference>
<comment type="subcellular location">
    <subcellularLocation>
        <location evidence="1">Mitochondrion</location>
    </subcellularLocation>
</comment>
<dbReference type="InterPro" id="IPR007741">
    <property type="entry name" value="Ribosomal_mL43/mS25/NADH_DH"/>
</dbReference>
<dbReference type="OrthoDB" id="1696305at2759"/>
<protein>
    <submittedName>
        <fullName evidence="6">50S ribosomal protein-like protein Mrp49</fullName>
    </submittedName>
</protein>
<evidence type="ECO:0000256" key="2">
    <source>
        <dbReference type="ARBA" id="ARBA00022980"/>
    </source>
</evidence>
<dbReference type="InterPro" id="IPR036249">
    <property type="entry name" value="Thioredoxin-like_sf"/>
</dbReference>
<keyword evidence="4" id="KW-0687">Ribonucleoprotein</keyword>
<name>A0A9P8CID2_9HELO</name>
<dbReference type="InterPro" id="IPR040049">
    <property type="entry name" value="Ribosomal_mS25/mL61"/>
</dbReference>
<dbReference type="GO" id="GO:0003735">
    <property type="term" value="F:structural constituent of ribosome"/>
    <property type="evidence" value="ECO:0007669"/>
    <property type="project" value="InterPro"/>
</dbReference>
<dbReference type="Pfam" id="PF05047">
    <property type="entry name" value="L51_S25_CI-B8"/>
    <property type="match status" value="1"/>
</dbReference>
<evidence type="ECO:0000256" key="4">
    <source>
        <dbReference type="ARBA" id="ARBA00023274"/>
    </source>
</evidence>
<keyword evidence="2 6" id="KW-0689">Ribosomal protein</keyword>
<sequence>MVSVLQRMRALRTLLAIRLGPGAAILPPEVTRIHLDFAFRINGGHRGARHFWRQFLPRLKYHNPGVPMTVTRHEAFSSPATLTIHYTSALHLPSKAAISSTTTPLTSSAPVPQSTPIAATVTTEVINMKDKPEAEILAKLMEITKAKTVRPTEEEKRMIKDMEEHQTRTDKDRAVQAVETARKKREKAMLAKAQGEVDALIKNM</sequence>